<dbReference type="PANTHER" id="PTHR46268:SF6">
    <property type="entry name" value="UNIVERSAL STRESS PROTEIN UP12"/>
    <property type="match status" value="1"/>
</dbReference>
<dbReference type="PRINTS" id="PR01438">
    <property type="entry name" value="UNVRSLSTRESS"/>
</dbReference>
<dbReference type="SUPFAM" id="SSF52402">
    <property type="entry name" value="Adenine nucleotide alpha hydrolases-like"/>
    <property type="match status" value="1"/>
</dbReference>
<gene>
    <name evidence="3" type="ORF">MUS1_12480</name>
</gene>
<name>X7E6H7_9GAMM</name>
<sequence length="160" mass="17754">MLPKIKTIIYACDLENQTQSAVELVLNLANLHQAKVIFLHVIEPINSQTANMISGYVAEEVMATMRENGKKEMKIRMETMLADLMEKHADELANLATKPEILIESGIPTDSIHHVAKEKEADLIVMNSRTHSLLGQMMLGSTANRVIHSSDTPVLVVPIK</sequence>
<accession>X7E6H7</accession>
<dbReference type="eggNOG" id="COG0589">
    <property type="taxonomic scope" value="Bacteria"/>
</dbReference>
<evidence type="ECO:0000313" key="3">
    <source>
        <dbReference type="EMBL" id="ETX10786.1"/>
    </source>
</evidence>
<dbReference type="PANTHER" id="PTHR46268">
    <property type="entry name" value="STRESS RESPONSE PROTEIN NHAX"/>
    <property type="match status" value="1"/>
</dbReference>
<evidence type="ECO:0000313" key="4">
    <source>
        <dbReference type="Proteomes" id="UP000054058"/>
    </source>
</evidence>
<reference evidence="3 4" key="1">
    <citation type="submission" date="2014-01" db="EMBL/GenBank/DDBJ databases">
        <title>Marinomonas ushuaiensis DSM 15871 Genome Sequencing.</title>
        <authorList>
            <person name="Lai Q."/>
            <person name="Shao Z.S."/>
        </authorList>
    </citation>
    <scope>NUCLEOTIDE SEQUENCE [LARGE SCALE GENOMIC DNA]</scope>
    <source>
        <strain evidence="3 4">DSM 15871</strain>
    </source>
</reference>
<protein>
    <submittedName>
        <fullName evidence="3">Universal stress protein</fullName>
    </submittedName>
</protein>
<proteinExistence type="inferred from homology"/>
<dbReference type="RefSeq" id="WP_036161003.1">
    <property type="nucleotide sequence ID" value="NZ_JAMB01000006.1"/>
</dbReference>
<dbReference type="InterPro" id="IPR006015">
    <property type="entry name" value="Universal_stress_UspA"/>
</dbReference>
<dbReference type="CDD" id="cd00293">
    <property type="entry name" value="USP-like"/>
    <property type="match status" value="1"/>
</dbReference>
<dbReference type="OrthoDB" id="5877096at2"/>
<dbReference type="STRING" id="1122207.MUS1_12480"/>
<dbReference type="EMBL" id="JAMB01000006">
    <property type="protein sequence ID" value="ETX10786.1"/>
    <property type="molecule type" value="Genomic_DNA"/>
</dbReference>
<comment type="similarity">
    <text evidence="1">Belongs to the universal stress protein A family.</text>
</comment>
<keyword evidence="4" id="KW-1185">Reference proteome</keyword>
<dbReference type="AlphaFoldDB" id="X7E6H7"/>
<dbReference type="Proteomes" id="UP000054058">
    <property type="component" value="Unassembled WGS sequence"/>
</dbReference>
<organism evidence="3 4">
    <name type="scientific">Marinomonas ushuaiensis DSM 15871</name>
    <dbReference type="NCBI Taxonomy" id="1122207"/>
    <lineage>
        <taxon>Bacteria</taxon>
        <taxon>Pseudomonadati</taxon>
        <taxon>Pseudomonadota</taxon>
        <taxon>Gammaproteobacteria</taxon>
        <taxon>Oceanospirillales</taxon>
        <taxon>Oceanospirillaceae</taxon>
        <taxon>Marinomonas</taxon>
    </lineage>
</organism>
<dbReference type="PATRIC" id="fig|1122207.3.peg.1632"/>
<evidence type="ECO:0000259" key="2">
    <source>
        <dbReference type="Pfam" id="PF00582"/>
    </source>
</evidence>
<dbReference type="Gene3D" id="3.40.50.620">
    <property type="entry name" value="HUPs"/>
    <property type="match status" value="1"/>
</dbReference>
<dbReference type="Pfam" id="PF00582">
    <property type="entry name" value="Usp"/>
    <property type="match status" value="1"/>
</dbReference>
<dbReference type="InterPro" id="IPR014729">
    <property type="entry name" value="Rossmann-like_a/b/a_fold"/>
</dbReference>
<evidence type="ECO:0000256" key="1">
    <source>
        <dbReference type="ARBA" id="ARBA00008791"/>
    </source>
</evidence>
<comment type="caution">
    <text evidence="3">The sequence shown here is derived from an EMBL/GenBank/DDBJ whole genome shotgun (WGS) entry which is preliminary data.</text>
</comment>
<dbReference type="InterPro" id="IPR006016">
    <property type="entry name" value="UspA"/>
</dbReference>
<feature type="domain" description="UspA" evidence="2">
    <location>
        <begin position="5"/>
        <end position="158"/>
    </location>
</feature>